<dbReference type="Proteomes" id="UP001239445">
    <property type="component" value="Unassembled WGS sequence"/>
</dbReference>
<keyword evidence="5" id="KW-0560">Oxidoreductase</keyword>
<comment type="cofactor">
    <cofactor evidence="1">
        <name>Cu(2+)</name>
        <dbReference type="ChEBI" id="CHEBI:29036"/>
    </cofactor>
</comment>
<dbReference type="EC" id="1.14.18.1" evidence="3"/>
<evidence type="ECO:0000256" key="10">
    <source>
        <dbReference type="ARBA" id="ARBA00048881"/>
    </source>
</evidence>
<keyword evidence="6" id="KW-0186">Copper</keyword>
<evidence type="ECO:0000256" key="7">
    <source>
        <dbReference type="ARBA" id="ARBA00023033"/>
    </source>
</evidence>
<evidence type="ECO:0000256" key="3">
    <source>
        <dbReference type="ARBA" id="ARBA00011906"/>
    </source>
</evidence>
<reference evidence="14" key="1">
    <citation type="submission" date="2023-06" db="EMBL/GenBank/DDBJ databases">
        <title>Genome-scale phylogeny and comparative genomics of the fungal order Sordariales.</title>
        <authorList>
            <consortium name="Lawrence Berkeley National Laboratory"/>
            <person name="Hensen N."/>
            <person name="Bonometti L."/>
            <person name="Westerberg I."/>
            <person name="Brannstrom I.O."/>
            <person name="Guillou S."/>
            <person name="Cros-Aarteil S."/>
            <person name="Calhoun S."/>
            <person name="Haridas S."/>
            <person name="Kuo A."/>
            <person name="Mondo S."/>
            <person name="Pangilinan J."/>
            <person name="Riley R."/>
            <person name="Labutti K."/>
            <person name="Andreopoulos B."/>
            <person name="Lipzen A."/>
            <person name="Chen C."/>
            <person name="Yanf M."/>
            <person name="Daum C."/>
            <person name="Ng V."/>
            <person name="Clum A."/>
            <person name="Steindorff A."/>
            <person name="Ohm R."/>
            <person name="Martin F."/>
            <person name="Silar P."/>
            <person name="Natvig D."/>
            <person name="Lalanne C."/>
            <person name="Gautier V."/>
            <person name="Ament-Velasquez S.L."/>
            <person name="Kruys A."/>
            <person name="Hutchinson M.I."/>
            <person name="Powell A.J."/>
            <person name="Barry K."/>
            <person name="Miller A.N."/>
            <person name="Grigoriev I.V."/>
            <person name="Debuchy R."/>
            <person name="Gladieux P."/>
            <person name="Thoren M.H."/>
            <person name="Johannesson H."/>
        </authorList>
    </citation>
    <scope>NUCLEOTIDE SEQUENCE</scope>
    <source>
        <strain evidence="14">PSN4</strain>
    </source>
</reference>
<comment type="caution">
    <text evidence="14">The sequence shown here is derived from an EMBL/GenBank/DDBJ whole genome shotgun (WGS) entry which is preliminary data.</text>
</comment>
<accession>A0AAJ0BKB6</accession>
<dbReference type="InterPro" id="IPR050316">
    <property type="entry name" value="Tyrosinase/Hemocyanin"/>
</dbReference>
<evidence type="ECO:0000256" key="11">
    <source>
        <dbReference type="SAM" id="MobiDB-lite"/>
    </source>
</evidence>
<dbReference type="InterPro" id="IPR041640">
    <property type="entry name" value="Tyrosinase_C"/>
</dbReference>
<comment type="similarity">
    <text evidence="2">Belongs to the tyrosinase family.</text>
</comment>
<gene>
    <name evidence="14" type="ORF">QBC47DRAFT_420663</name>
</gene>
<dbReference type="SUPFAM" id="SSF48056">
    <property type="entry name" value="Di-copper centre-containing domain"/>
    <property type="match status" value="1"/>
</dbReference>
<dbReference type="AlphaFoldDB" id="A0AAJ0BKB6"/>
<evidence type="ECO:0000256" key="4">
    <source>
        <dbReference type="ARBA" id="ARBA00022723"/>
    </source>
</evidence>
<keyword evidence="7" id="KW-0503">Monooxygenase</keyword>
<dbReference type="GO" id="GO:0042438">
    <property type="term" value="P:melanin biosynthetic process"/>
    <property type="evidence" value="ECO:0007669"/>
    <property type="project" value="UniProtKB-KW"/>
</dbReference>
<organism evidence="14 15">
    <name type="scientific">Echria macrotheca</name>
    <dbReference type="NCBI Taxonomy" id="438768"/>
    <lineage>
        <taxon>Eukaryota</taxon>
        <taxon>Fungi</taxon>
        <taxon>Dikarya</taxon>
        <taxon>Ascomycota</taxon>
        <taxon>Pezizomycotina</taxon>
        <taxon>Sordariomycetes</taxon>
        <taxon>Sordariomycetidae</taxon>
        <taxon>Sordariales</taxon>
        <taxon>Schizotheciaceae</taxon>
        <taxon>Echria</taxon>
    </lineage>
</organism>
<protein>
    <recommendedName>
        <fullName evidence="3">tyrosinase</fullName>
        <ecNumber evidence="3">1.14.18.1</ecNumber>
    </recommendedName>
</protein>
<dbReference type="PRINTS" id="PR00092">
    <property type="entry name" value="TYROSINASE"/>
</dbReference>
<dbReference type="PROSITE" id="PS00498">
    <property type="entry name" value="TYROSINASE_2"/>
    <property type="match status" value="1"/>
</dbReference>
<evidence type="ECO:0000256" key="9">
    <source>
        <dbReference type="ARBA" id="ARBA00048233"/>
    </source>
</evidence>
<comment type="catalytic activity">
    <reaction evidence="10">
        <text>L-tyrosine + O2 = L-dopaquinone + H2O</text>
        <dbReference type="Rhea" id="RHEA:18117"/>
        <dbReference type="ChEBI" id="CHEBI:15377"/>
        <dbReference type="ChEBI" id="CHEBI:15379"/>
        <dbReference type="ChEBI" id="CHEBI:57924"/>
        <dbReference type="ChEBI" id="CHEBI:58315"/>
        <dbReference type="EC" id="1.14.18.1"/>
    </reaction>
</comment>
<evidence type="ECO:0000256" key="1">
    <source>
        <dbReference type="ARBA" id="ARBA00001973"/>
    </source>
</evidence>
<evidence type="ECO:0000313" key="14">
    <source>
        <dbReference type="EMBL" id="KAK1759781.1"/>
    </source>
</evidence>
<dbReference type="EMBL" id="MU839828">
    <property type="protein sequence ID" value="KAK1759781.1"/>
    <property type="molecule type" value="Genomic_DNA"/>
</dbReference>
<evidence type="ECO:0000256" key="5">
    <source>
        <dbReference type="ARBA" id="ARBA00023002"/>
    </source>
</evidence>
<dbReference type="GO" id="GO:0004503">
    <property type="term" value="F:tyrosinase activity"/>
    <property type="evidence" value="ECO:0007669"/>
    <property type="project" value="UniProtKB-EC"/>
</dbReference>
<dbReference type="Gene3D" id="1.10.1280.10">
    <property type="entry name" value="Di-copper center containing domain from catechol oxidase"/>
    <property type="match status" value="1"/>
</dbReference>
<dbReference type="InterPro" id="IPR008922">
    <property type="entry name" value="Di-copper_centre_dom_sf"/>
</dbReference>
<dbReference type="Pfam" id="PF18132">
    <property type="entry name" value="Tyrosinase_C"/>
    <property type="match status" value="1"/>
</dbReference>
<dbReference type="InterPro" id="IPR002227">
    <property type="entry name" value="Tyrosinase_Cu-bd"/>
</dbReference>
<evidence type="ECO:0000313" key="15">
    <source>
        <dbReference type="Proteomes" id="UP001239445"/>
    </source>
</evidence>
<feature type="domain" description="Tyrosinase copper-binding" evidence="12">
    <location>
        <begin position="97"/>
        <end position="114"/>
    </location>
</feature>
<sequence>MVINEGDTYVITGIKAGVTLTAVPLCLEADTWFLGQTVEHLIQNSLFIWALKALQERDSTRKLSFFQIAGIHGYPYQPWDEAKSYYAATLGQGYCTHNSLLFPCWHRPYMTLYEQALYEIMVTEIIPHGLVYDVPLIAKESTINVLDYKQPDSQIHVPIDNPMYKFVMPGKAQMGSFGINDIQDGVTQFYTIPYSRSIATSRWAPFEPQGGTVSEAWVDGTWYNKPKDSFPLAEMVYRLFEPEYIKTFAQFATTRKPMRVRKLLDETRNPTPYLNLEFIHNNVHNWTGGINGPVGHMGDVPVAGFDPIFFMHHCNIDRQFAIWQALNEKNPNNWFDHLKKPYDDDGTWAIVQGEKVTPKTPLAPFHKNAQGDCFNSDDIRNWMSLYYSYPELQPWLDKYKTEGQFDEAKYVADIRLQLQRLYQPLESPTVSSWLTDSLKVDVIVNITYDRFAFNGLPYTIYLFLGDKSAFASTTSSSSDSAVPPHKHPQHVGFVYTFSNPAFGAAAGAGSRGCQKCLKESESDEDTLSSAQIPLTAVLVARQKLAAATLGAEESESLRAAGIHGLEGMEEDKAERYLADHLHWSVKTGSGMDIEVPEDDQSFFEVKVYHRAARFDNHEADAPPYKPLEKATQTKPGGFLYKGSASGTGTGTGTTATLPTL</sequence>
<proteinExistence type="inferred from homology"/>
<feature type="domain" description="Tyrosinase copper-binding" evidence="13">
    <location>
        <begin position="306"/>
        <end position="317"/>
    </location>
</feature>
<evidence type="ECO:0000256" key="2">
    <source>
        <dbReference type="ARBA" id="ARBA00009928"/>
    </source>
</evidence>
<evidence type="ECO:0000259" key="13">
    <source>
        <dbReference type="PROSITE" id="PS00498"/>
    </source>
</evidence>
<dbReference type="PROSITE" id="PS00497">
    <property type="entry name" value="TYROSINASE_1"/>
    <property type="match status" value="1"/>
</dbReference>
<evidence type="ECO:0000259" key="12">
    <source>
        <dbReference type="PROSITE" id="PS00497"/>
    </source>
</evidence>
<evidence type="ECO:0000256" key="6">
    <source>
        <dbReference type="ARBA" id="ARBA00023008"/>
    </source>
</evidence>
<evidence type="ECO:0000256" key="8">
    <source>
        <dbReference type="ARBA" id="ARBA00023101"/>
    </source>
</evidence>
<dbReference type="PANTHER" id="PTHR11474">
    <property type="entry name" value="TYROSINASE FAMILY MEMBER"/>
    <property type="match status" value="1"/>
</dbReference>
<keyword evidence="8" id="KW-0470">Melanin biosynthesis</keyword>
<comment type="catalytic activity">
    <reaction evidence="9">
        <text>2 L-dopa + O2 = 2 L-dopaquinone + 2 H2O</text>
        <dbReference type="Rhea" id="RHEA:34287"/>
        <dbReference type="ChEBI" id="CHEBI:15377"/>
        <dbReference type="ChEBI" id="CHEBI:15379"/>
        <dbReference type="ChEBI" id="CHEBI:57504"/>
        <dbReference type="ChEBI" id="CHEBI:57924"/>
        <dbReference type="EC" id="1.14.18.1"/>
    </reaction>
</comment>
<keyword evidence="4" id="KW-0479">Metal-binding</keyword>
<dbReference type="Gene3D" id="2.60.310.20">
    <property type="match status" value="1"/>
</dbReference>
<dbReference type="GO" id="GO:0046872">
    <property type="term" value="F:metal ion binding"/>
    <property type="evidence" value="ECO:0007669"/>
    <property type="project" value="UniProtKB-KW"/>
</dbReference>
<dbReference type="Pfam" id="PF00264">
    <property type="entry name" value="Tyrosinase"/>
    <property type="match status" value="1"/>
</dbReference>
<name>A0AAJ0BKB6_9PEZI</name>
<feature type="region of interest" description="Disordered" evidence="11">
    <location>
        <begin position="618"/>
        <end position="660"/>
    </location>
</feature>
<keyword evidence="15" id="KW-1185">Reference proteome</keyword>
<dbReference type="PANTHER" id="PTHR11474:SF76">
    <property type="entry name" value="SHKT DOMAIN-CONTAINING PROTEIN"/>
    <property type="match status" value="1"/>
</dbReference>